<dbReference type="InterPro" id="IPR039421">
    <property type="entry name" value="Type_1_exporter"/>
</dbReference>
<dbReference type="InterPro" id="IPR017871">
    <property type="entry name" value="ABC_transporter-like_CS"/>
</dbReference>
<dbReference type="InterPro" id="IPR011527">
    <property type="entry name" value="ABC1_TM_dom"/>
</dbReference>
<dbReference type="Pfam" id="PF00664">
    <property type="entry name" value="ABC_membrane"/>
    <property type="match status" value="1"/>
</dbReference>
<dbReference type="SMART" id="SM00382">
    <property type="entry name" value="AAA"/>
    <property type="match status" value="1"/>
</dbReference>
<comment type="caution">
    <text evidence="10">The sequence shown here is derived from an EMBL/GenBank/DDBJ whole genome shotgun (WGS) entry which is preliminary data.</text>
</comment>
<evidence type="ECO:0000256" key="3">
    <source>
        <dbReference type="ARBA" id="ARBA00022741"/>
    </source>
</evidence>
<evidence type="ECO:0000256" key="6">
    <source>
        <dbReference type="ARBA" id="ARBA00023136"/>
    </source>
</evidence>
<evidence type="ECO:0000313" key="11">
    <source>
        <dbReference type="Proteomes" id="UP000658514"/>
    </source>
</evidence>
<keyword evidence="4 10" id="KW-0067">ATP-binding</keyword>
<dbReference type="RefSeq" id="WP_190550997.1">
    <property type="nucleotide sequence ID" value="NZ_CAWPNO010000092.1"/>
</dbReference>
<evidence type="ECO:0000259" key="8">
    <source>
        <dbReference type="PROSITE" id="PS50893"/>
    </source>
</evidence>
<dbReference type="Gene3D" id="3.40.50.300">
    <property type="entry name" value="P-loop containing nucleotide triphosphate hydrolases"/>
    <property type="match status" value="1"/>
</dbReference>
<dbReference type="Gene3D" id="1.20.1560.10">
    <property type="entry name" value="ABC transporter type 1, transmembrane domain"/>
    <property type="match status" value="1"/>
</dbReference>
<dbReference type="SUPFAM" id="SSF52540">
    <property type="entry name" value="P-loop containing nucleoside triphosphate hydrolases"/>
    <property type="match status" value="1"/>
</dbReference>
<name>A0ABR8AH40_9CYAN</name>
<feature type="domain" description="ABC transmembrane type-1" evidence="9">
    <location>
        <begin position="23"/>
        <end position="302"/>
    </location>
</feature>
<dbReference type="PANTHER" id="PTHR24221:SF654">
    <property type="entry name" value="ATP-BINDING CASSETTE SUB-FAMILY B MEMBER 6"/>
    <property type="match status" value="1"/>
</dbReference>
<protein>
    <submittedName>
        <fullName evidence="10">ABC transporter ATP-binding protein</fullName>
    </submittedName>
</protein>
<evidence type="ECO:0000256" key="4">
    <source>
        <dbReference type="ARBA" id="ARBA00022840"/>
    </source>
</evidence>
<dbReference type="InterPro" id="IPR003593">
    <property type="entry name" value="AAA+_ATPase"/>
</dbReference>
<dbReference type="GO" id="GO:0005524">
    <property type="term" value="F:ATP binding"/>
    <property type="evidence" value="ECO:0007669"/>
    <property type="project" value="UniProtKB-KW"/>
</dbReference>
<keyword evidence="11" id="KW-1185">Reference proteome</keyword>
<dbReference type="SUPFAM" id="SSF90123">
    <property type="entry name" value="ABC transporter transmembrane region"/>
    <property type="match status" value="1"/>
</dbReference>
<evidence type="ECO:0000259" key="9">
    <source>
        <dbReference type="PROSITE" id="PS50929"/>
    </source>
</evidence>
<feature type="transmembrane region" description="Helical" evidence="7">
    <location>
        <begin position="12"/>
        <end position="36"/>
    </location>
</feature>
<keyword evidence="3" id="KW-0547">Nucleotide-binding</keyword>
<dbReference type="Proteomes" id="UP000658514">
    <property type="component" value="Unassembled WGS sequence"/>
</dbReference>
<dbReference type="CDD" id="cd07346">
    <property type="entry name" value="ABC_6TM_exporters"/>
    <property type="match status" value="1"/>
</dbReference>
<proteinExistence type="predicted"/>
<reference evidence="10 11" key="1">
    <citation type="journal article" date="2020" name="ISME J.">
        <title>Comparative genomics reveals insights into cyanobacterial evolution and habitat adaptation.</title>
        <authorList>
            <person name="Chen M.Y."/>
            <person name="Teng W.K."/>
            <person name="Zhao L."/>
            <person name="Hu C.X."/>
            <person name="Zhou Y.K."/>
            <person name="Han B.P."/>
            <person name="Song L.R."/>
            <person name="Shu W.S."/>
        </authorList>
    </citation>
    <scope>NUCLEOTIDE SEQUENCE [LARGE SCALE GENOMIC DNA]</scope>
    <source>
        <strain evidence="10 11">FACHB-288</strain>
    </source>
</reference>
<comment type="subcellular location">
    <subcellularLocation>
        <location evidence="1">Cell membrane</location>
        <topology evidence="1">Multi-pass membrane protein</topology>
    </subcellularLocation>
</comment>
<feature type="transmembrane region" description="Helical" evidence="7">
    <location>
        <begin position="157"/>
        <end position="177"/>
    </location>
</feature>
<evidence type="ECO:0000256" key="7">
    <source>
        <dbReference type="SAM" id="Phobius"/>
    </source>
</evidence>
<keyword evidence="2 7" id="KW-0812">Transmembrane</keyword>
<evidence type="ECO:0000256" key="5">
    <source>
        <dbReference type="ARBA" id="ARBA00022989"/>
    </source>
</evidence>
<keyword evidence="5 7" id="KW-1133">Transmembrane helix</keyword>
<evidence type="ECO:0000313" key="10">
    <source>
        <dbReference type="EMBL" id="MBD2199355.1"/>
    </source>
</evidence>
<feature type="transmembrane region" description="Helical" evidence="7">
    <location>
        <begin position="56"/>
        <end position="73"/>
    </location>
</feature>
<gene>
    <name evidence="10" type="ORF">H6G24_28390</name>
</gene>
<evidence type="ECO:0000256" key="1">
    <source>
        <dbReference type="ARBA" id="ARBA00004651"/>
    </source>
</evidence>
<dbReference type="PROSITE" id="PS50929">
    <property type="entry name" value="ABC_TM1F"/>
    <property type="match status" value="1"/>
</dbReference>
<organism evidence="10 11">
    <name type="scientific">Calothrix parietina FACHB-288</name>
    <dbReference type="NCBI Taxonomy" id="2692896"/>
    <lineage>
        <taxon>Bacteria</taxon>
        <taxon>Bacillati</taxon>
        <taxon>Cyanobacteriota</taxon>
        <taxon>Cyanophyceae</taxon>
        <taxon>Nostocales</taxon>
        <taxon>Calotrichaceae</taxon>
        <taxon>Calothrix</taxon>
    </lineage>
</organism>
<accession>A0ABR8AH40</accession>
<dbReference type="PANTHER" id="PTHR24221">
    <property type="entry name" value="ATP-BINDING CASSETTE SUB-FAMILY B"/>
    <property type="match status" value="1"/>
</dbReference>
<keyword evidence="6 7" id="KW-0472">Membrane</keyword>
<dbReference type="InterPro" id="IPR036640">
    <property type="entry name" value="ABC1_TM_sf"/>
</dbReference>
<feature type="domain" description="ABC transporter" evidence="8">
    <location>
        <begin position="314"/>
        <end position="563"/>
    </location>
</feature>
<dbReference type="InterPro" id="IPR027417">
    <property type="entry name" value="P-loop_NTPase"/>
</dbReference>
<dbReference type="Pfam" id="PF00005">
    <property type="entry name" value="ABC_tran"/>
    <property type="match status" value="1"/>
</dbReference>
<dbReference type="PROSITE" id="PS50893">
    <property type="entry name" value="ABC_TRANSPORTER_2"/>
    <property type="match status" value="1"/>
</dbReference>
<dbReference type="PROSITE" id="PS00211">
    <property type="entry name" value="ABC_TRANSPORTER_1"/>
    <property type="match status" value="1"/>
</dbReference>
<dbReference type="EMBL" id="JACJQH010000057">
    <property type="protein sequence ID" value="MBD2199355.1"/>
    <property type="molecule type" value="Genomic_DNA"/>
</dbReference>
<sequence length="573" mass="62345">MMQIPRIFSGIRMWLLTRLVMNGFFQAIATLANAFLVELAFDKIITAANFSSYQQIWQIGLGLLAAAVVTALLRMMERTDAERIGQEYVYELRLILYDRLMSLSPRTLQSRSQGGVMLRFVSDLSAIRQWVSLGLARLVVAITVAIASLLALSLVNIRLAVTVALVLTIGTISAFKLSQKMRTTAKEARDRLSRLAGNINEKVGSIAVVQVFGQSQREKRRIARQCRELEEAMVNRAVVAGQMQAITEGTTAIAASATLLMGALEVTANRATPGTVVAAMTIVGFLVPRLRDLGKVQEYWHNSRVAIGKIQQFLATPSLVKEIPNAPELQTGPGCLEFDDVSLEGGLHNISAIAFPGEIVAIVGPNGAGKSTLLSLAARLVDPDKGVIRLDGQDLAQHSLKSVRRAIGMAALDLPLLRGSVDKNLRYRWRDAPIEEITRVRQLCGIDELLAELPEGEKTRVAEGGKGLSAGQRQRIALARAILGNPPVLLLDEVDANLDAQAAAVVDRILAEYQGTVLIITHRKERLAAADAVWHLEAGRLIEAGPTKELLAKDGPTSRLFWSHTQSVMSQRG</sequence>
<feature type="transmembrane region" description="Helical" evidence="7">
    <location>
        <begin position="130"/>
        <end position="151"/>
    </location>
</feature>
<dbReference type="InterPro" id="IPR003439">
    <property type="entry name" value="ABC_transporter-like_ATP-bd"/>
</dbReference>
<evidence type="ECO:0000256" key="2">
    <source>
        <dbReference type="ARBA" id="ARBA00022692"/>
    </source>
</evidence>